<dbReference type="KEGG" id="mbq:K668_00295"/>
<dbReference type="CDD" id="cd00761">
    <property type="entry name" value="Glyco_tranf_GTA_type"/>
    <property type="match status" value="1"/>
</dbReference>
<evidence type="ECO:0000313" key="5">
    <source>
        <dbReference type="Proteomes" id="UP000027182"/>
    </source>
</evidence>
<dbReference type="PANTHER" id="PTHR22916">
    <property type="entry name" value="GLYCOSYLTRANSFERASE"/>
    <property type="match status" value="1"/>
</dbReference>
<dbReference type="AlphaFoldDB" id="A0A059Y7L7"/>
<protein>
    <submittedName>
        <fullName evidence="4">Glycosyltransferase</fullName>
    </submittedName>
</protein>
<organism evidence="4 5">
    <name type="scientific">Mycoplasmopsis bovis CQ-W70</name>
    <dbReference type="NCBI Taxonomy" id="1316930"/>
    <lineage>
        <taxon>Bacteria</taxon>
        <taxon>Bacillati</taxon>
        <taxon>Mycoplasmatota</taxon>
        <taxon>Mycoplasmoidales</taxon>
        <taxon>Metamycoplasmataceae</taxon>
        <taxon>Mycoplasmopsis</taxon>
    </lineage>
</organism>
<keyword evidence="1" id="KW-0328">Glycosyltransferase</keyword>
<dbReference type="SUPFAM" id="SSF53448">
    <property type="entry name" value="Nucleotide-diphospho-sugar transferases"/>
    <property type="match status" value="1"/>
</dbReference>
<keyword evidence="2 4" id="KW-0808">Transferase</keyword>
<gene>
    <name evidence="4" type="ORF">K668_00295</name>
</gene>
<dbReference type="EMBL" id="CP005933">
    <property type="protein sequence ID" value="AIA33651.1"/>
    <property type="molecule type" value="Genomic_DNA"/>
</dbReference>
<dbReference type="HOGENOM" id="CLU_709442_0_0_14"/>
<name>A0A059Y7L7_MYCBV</name>
<dbReference type="PATRIC" id="fig|1316930.3.peg.62"/>
<evidence type="ECO:0000256" key="2">
    <source>
        <dbReference type="ARBA" id="ARBA00022679"/>
    </source>
</evidence>
<dbReference type="Gene3D" id="3.90.550.10">
    <property type="entry name" value="Spore Coat Polysaccharide Biosynthesis Protein SpsA, Chain A"/>
    <property type="match status" value="1"/>
</dbReference>
<accession>A0A059Y7L7</accession>
<dbReference type="Pfam" id="PF00535">
    <property type="entry name" value="Glycos_transf_2"/>
    <property type="match status" value="1"/>
</dbReference>
<evidence type="ECO:0000259" key="3">
    <source>
        <dbReference type="Pfam" id="PF00535"/>
    </source>
</evidence>
<feature type="domain" description="Glycosyltransferase 2-like" evidence="3">
    <location>
        <begin position="20"/>
        <end position="171"/>
    </location>
</feature>
<dbReference type="InterPro" id="IPR029044">
    <property type="entry name" value="Nucleotide-diphossugar_trans"/>
</dbReference>
<reference evidence="4 5" key="1">
    <citation type="submission" date="2013-04" db="EMBL/GenBank/DDBJ databases">
        <authorList>
            <person name="Lin L."/>
            <person name="Zeng Z."/>
            <person name="Xie J."/>
            <person name="Luo L."/>
            <person name="Yang Z."/>
            <person name="Liang W."/>
            <person name="Lin H."/>
            <person name="Dong C."/>
            <person name="Sun Y."/>
        </authorList>
    </citation>
    <scope>NUCLEOTIDE SEQUENCE [LARGE SCALE GENOMIC DNA]</scope>
    <source>
        <strain evidence="4 5">CQ-W70</strain>
    </source>
</reference>
<proteinExistence type="predicted"/>
<dbReference type="GO" id="GO:0016757">
    <property type="term" value="F:glycosyltransferase activity"/>
    <property type="evidence" value="ECO:0007669"/>
    <property type="project" value="UniProtKB-KW"/>
</dbReference>
<dbReference type="RefSeq" id="WP_013954524.1">
    <property type="nucleotide sequence ID" value="NZ_CP005933.1"/>
</dbReference>
<sequence>MIQKNRKKSKNSDINNPKISVLIPCFNIERNSYFSLKNVLKSTYKNLEIILLNDYSTDNTLQIINDYAAKDSRIKVYDLKDYHEHVGIGFNRHFLIEKSTGKYFIFVDDDDKLHRNGIKIFVDNLDDDYDVLVAEALYSFEASKNFRVLVPETPRFTGYDTNSPIEHYYNNILVPWGKMIKRSFYCKIVEKYNKKFSGGIYEDVRFMHMLFFTNPKFKKIKKKVYTYQIRKNSSATNLEAWANKLKLLFSSYEGVFNEITELRLLPNEKIINLMKKCLFVQLTSLCYLLCSLQTRNKKKAMREFSTTMLKEFIKNNNVDVSPPANLSLLSLTIYKSSIKYFKL</sequence>
<dbReference type="InterPro" id="IPR001173">
    <property type="entry name" value="Glyco_trans_2-like"/>
</dbReference>
<dbReference type="Proteomes" id="UP000027182">
    <property type="component" value="Chromosome"/>
</dbReference>
<dbReference type="PANTHER" id="PTHR22916:SF51">
    <property type="entry name" value="GLYCOSYLTRANSFERASE EPSH-RELATED"/>
    <property type="match status" value="1"/>
</dbReference>
<evidence type="ECO:0000313" key="4">
    <source>
        <dbReference type="EMBL" id="AIA33651.1"/>
    </source>
</evidence>
<evidence type="ECO:0000256" key="1">
    <source>
        <dbReference type="ARBA" id="ARBA00022676"/>
    </source>
</evidence>